<sequence length="37" mass="4295">MYYHGIKFRPVVGERLCSCGYYGVETWKGEIYAMMGV</sequence>
<dbReference type="AlphaFoldDB" id="A0A2K3JRC1"/>
<name>A0A2K3JRC1_TRIPR</name>
<dbReference type="EMBL" id="ASHM01120134">
    <property type="protein sequence ID" value="PNX56577.1"/>
    <property type="molecule type" value="Genomic_DNA"/>
</dbReference>
<organism evidence="1 2">
    <name type="scientific">Trifolium pratense</name>
    <name type="common">Red clover</name>
    <dbReference type="NCBI Taxonomy" id="57577"/>
    <lineage>
        <taxon>Eukaryota</taxon>
        <taxon>Viridiplantae</taxon>
        <taxon>Streptophyta</taxon>
        <taxon>Embryophyta</taxon>
        <taxon>Tracheophyta</taxon>
        <taxon>Spermatophyta</taxon>
        <taxon>Magnoliopsida</taxon>
        <taxon>eudicotyledons</taxon>
        <taxon>Gunneridae</taxon>
        <taxon>Pentapetalae</taxon>
        <taxon>rosids</taxon>
        <taxon>fabids</taxon>
        <taxon>Fabales</taxon>
        <taxon>Fabaceae</taxon>
        <taxon>Papilionoideae</taxon>
        <taxon>50 kb inversion clade</taxon>
        <taxon>NPAAA clade</taxon>
        <taxon>Hologalegina</taxon>
        <taxon>IRL clade</taxon>
        <taxon>Trifolieae</taxon>
        <taxon>Trifolium</taxon>
    </lineage>
</organism>
<proteinExistence type="predicted"/>
<protein>
    <submittedName>
        <fullName evidence="1">Uncharacterized protein</fullName>
    </submittedName>
</protein>
<accession>A0A2K3JRC1</accession>
<comment type="caution">
    <text evidence="1">The sequence shown here is derived from an EMBL/GenBank/DDBJ whole genome shotgun (WGS) entry which is preliminary data.</text>
</comment>
<gene>
    <name evidence="1" type="ORF">L195_g058275</name>
</gene>
<reference evidence="1 2" key="2">
    <citation type="journal article" date="2017" name="Front. Plant Sci.">
        <title>Gene Classification and Mining of Molecular Markers Useful in Red Clover (Trifolium pratense) Breeding.</title>
        <authorList>
            <person name="Istvanek J."/>
            <person name="Dluhosova J."/>
            <person name="Dluhos P."/>
            <person name="Patkova L."/>
            <person name="Nedelnik J."/>
            <person name="Repkova J."/>
        </authorList>
    </citation>
    <scope>NUCLEOTIDE SEQUENCE [LARGE SCALE GENOMIC DNA]</scope>
    <source>
        <strain evidence="2">cv. Tatra</strain>
        <tissue evidence="1">Young leaves</tissue>
    </source>
</reference>
<feature type="non-terminal residue" evidence="1">
    <location>
        <position position="37"/>
    </location>
</feature>
<dbReference type="Proteomes" id="UP000236291">
    <property type="component" value="Unassembled WGS sequence"/>
</dbReference>
<reference evidence="1 2" key="1">
    <citation type="journal article" date="2014" name="Am. J. Bot.">
        <title>Genome assembly and annotation for red clover (Trifolium pratense; Fabaceae).</title>
        <authorList>
            <person name="Istvanek J."/>
            <person name="Jaros M."/>
            <person name="Krenek A."/>
            <person name="Repkova J."/>
        </authorList>
    </citation>
    <scope>NUCLEOTIDE SEQUENCE [LARGE SCALE GENOMIC DNA]</scope>
    <source>
        <strain evidence="2">cv. Tatra</strain>
        <tissue evidence="1">Young leaves</tissue>
    </source>
</reference>
<evidence type="ECO:0000313" key="2">
    <source>
        <dbReference type="Proteomes" id="UP000236291"/>
    </source>
</evidence>
<evidence type="ECO:0000313" key="1">
    <source>
        <dbReference type="EMBL" id="PNX56577.1"/>
    </source>
</evidence>